<reference evidence="3" key="1">
    <citation type="submission" date="2022-12" db="EMBL/GenBank/DDBJ databases">
        <title>New Phytohabitans aurantiacus sp. RD004123 nov., an actinomycete isolated from soil.</title>
        <authorList>
            <person name="Triningsih D.W."/>
            <person name="Harunari E."/>
            <person name="Igarashi Y."/>
        </authorList>
    </citation>
    <scope>NUCLEOTIDE SEQUENCE</scope>
    <source>
        <strain evidence="3">RD004123</strain>
    </source>
</reference>
<feature type="transmembrane region" description="Helical" evidence="2">
    <location>
        <begin position="241"/>
        <end position="259"/>
    </location>
</feature>
<evidence type="ECO:0000256" key="2">
    <source>
        <dbReference type="SAM" id="Phobius"/>
    </source>
</evidence>
<feature type="transmembrane region" description="Helical" evidence="2">
    <location>
        <begin position="434"/>
        <end position="453"/>
    </location>
</feature>
<dbReference type="Proteomes" id="UP001144280">
    <property type="component" value="Unassembled WGS sequence"/>
</dbReference>
<feature type="transmembrane region" description="Helical" evidence="2">
    <location>
        <begin position="388"/>
        <end position="404"/>
    </location>
</feature>
<feature type="transmembrane region" description="Helical" evidence="2">
    <location>
        <begin position="159"/>
        <end position="177"/>
    </location>
</feature>
<keyword evidence="4" id="KW-1185">Reference proteome</keyword>
<evidence type="ECO:0000313" key="4">
    <source>
        <dbReference type="Proteomes" id="UP001144280"/>
    </source>
</evidence>
<feature type="transmembrane region" description="Helical" evidence="2">
    <location>
        <begin position="63"/>
        <end position="82"/>
    </location>
</feature>
<keyword evidence="2" id="KW-0472">Membrane</keyword>
<organism evidence="3 4">
    <name type="scientific">Phytohabitans aurantiacus</name>
    <dbReference type="NCBI Taxonomy" id="3016789"/>
    <lineage>
        <taxon>Bacteria</taxon>
        <taxon>Bacillati</taxon>
        <taxon>Actinomycetota</taxon>
        <taxon>Actinomycetes</taxon>
        <taxon>Micromonosporales</taxon>
        <taxon>Micromonosporaceae</taxon>
    </lineage>
</organism>
<feature type="transmembrane region" description="Helical" evidence="2">
    <location>
        <begin position="465"/>
        <end position="485"/>
    </location>
</feature>
<feature type="transmembrane region" description="Helical" evidence="2">
    <location>
        <begin position="294"/>
        <end position="314"/>
    </location>
</feature>
<name>A0ABQ5QXQ5_9ACTN</name>
<accession>A0ABQ5QXQ5</accession>
<dbReference type="GO" id="GO:0016740">
    <property type="term" value="F:transferase activity"/>
    <property type="evidence" value="ECO:0007669"/>
    <property type="project" value="UniProtKB-KW"/>
</dbReference>
<protein>
    <submittedName>
        <fullName evidence="3">Glycosyl transferase</fullName>
    </submittedName>
</protein>
<proteinExistence type="predicted"/>
<feature type="transmembrane region" description="Helical" evidence="2">
    <location>
        <begin position="184"/>
        <end position="203"/>
    </location>
</feature>
<sequence length="631" mass="66990">MGAHRGAPGRGIGTRVKAVTSTARAAHSDTGEAAIEAPASTATDTAAGAPSRPARLAARVRPYAPDALVILVFLALAGYVTHGLWPDPASRVMGLNPEDQVLYEWFLAADTKFLFGDLSLLTDRLNAPEGVNLLANTTVIALGTLFTPVTLIFGVPVTFALIAGGNLAGTAVAWYFLYTRVLGARRFAAAVGGGLCGFGPGIISQNNSHLHMTAQWLVPVMVWLVVRMARAADPDDVASRRKVITSGLWLAVTVAVQVFIGEEVLFLTAFTLAIMAIAYAVTRRKWARRVAPGFLRGLGVTAATAAVLLVYPLWFQFAGPQSVPNGVFSPHYFSADLASWTAISPLSIAGSDASKKLSTGAAEYNTFLGWPLLLVAVVYLIWQIRRPVVIACAVAGVLMAWLSLGPDLVLNGKRHDIHGPYSVLVGLPIVDGALPMRFALALLPLVATVLVLAIDKAVRDSSWTIRLVVPGAILAALLPIFPAPLPTAERPALPQFISGGHWRECVQPGGVLVPVPLPTPPQPWAMRWAAAADAEFGMPEGFFIGPYGSRGKASMGTFKRPTSRLLEQVAKDGGVPAIGPDQLREAKEDVTFWGASCVVLVDAPHRDDLRATLNALYGPGTQVADAWIWKV</sequence>
<feature type="region of interest" description="Disordered" evidence="1">
    <location>
        <begin position="27"/>
        <end position="48"/>
    </location>
</feature>
<feature type="transmembrane region" description="Helical" evidence="2">
    <location>
        <begin position="209"/>
        <end position="229"/>
    </location>
</feature>
<feature type="transmembrane region" description="Helical" evidence="2">
    <location>
        <begin position="364"/>
        <end position="381"/>
    </location>
</feature>
<dbReference type="EMBL" id="BSDI01000016">
    <property type="protein sequence ID" value="GLH98421.1"/>
    <property type="molecule type" value="Genomic_DNA"/>
</dbReference>
<comment type="caution">
    <text evidence="3">The sequence shown here is derived from an EMBL/GenBank/DDBJ whole genome shotgun (WGS) entry which is preliminary data.</text>
</comment>
<keyword evidence="2" id="KW-0812">Transmembrane</keyword>
<feature type="transmembrane region" description="Helical" evidence="2">
    <location>
        <begin position="265"/>
        <end position="282"/>
    </location>
</feature>
<keyword evidence="3" id="KW-0808">Transferase</keyword>
<evidence type="ECO:0000313" key="3">
    <source>
        <dbReference type="EMBL" id="GLH98421.1"/>
    </source>
</evidence>
<evidence type="ECO:0000256" key="1">
    <source>
        <dbReference type="SAM" id="MobiDB-lite"/>
    </source>
</evidence>
<gene>
    <name evidence="3" type="ORF">Pa4123_36960</name>
</gene>
<keyword evidence="2" id="KW-1133">Transmembrane helix</keyword>